<evidence type="ECO:0000259" key="2">
    <source>
        <dbReference type="Pfam" id="PF04909"/>
    </source>
</evidence>
<evidence type="ECO:0000313" key="3">
    <source>
        <dbReference type="EMBL" id="ANO50573.1"/>
    </source>
</evidence>
<dbReference type="STRING" id="1548547.BA177_04495"/>
<dbReference type="Pfam" id="PF04909">
    <property type="entry name" value="Amidohydro_2"/>
    <property type="match status" value="1"/>
</dbReference>
<protein>
    <submittedName>
        <fullName evidence="3">Amidohydrolase</fullName>
    </submittedName>
</protein>
<dbReference type="OrthoDB" id="9787654at2"/>
<gene>
    <name evidence="3" type="ORF">BA177_04495</name>
</gene>
<dbReference type="RefSeq" id="WP_068613444.1">
    <property type="nucleotide sequence ID" value="NZ_CP016268.1"/>
</dbReference>
<dbReference type="Gene3D" id="3.20.20.140">
    <property type="entry name" value="Metal-dependent hydrolases"/>
    <property type="match status" value="1"/>
</dbReference>
<dbReference type="Proteomes" id="UP000092695">
    <property type="component" value="Chromosome"/>
</dbReference>
<evidence type="ECO:0000313" key="4">
    <source>
        <dbReference type="Proteomes" id="UP000092695"/>
    </source>
</evidence>
<dbReference type="PANTHER" id="PTHR43569">
    <property type="entry name" value="AMIDOHYDROLASE"/>
    <property type="match status" value="1"/>
</dbReference>
<reference evidence="3 4" key="1">
    <citation type="submission" date="2016-06" db="EMBL/GenBank/DDBJ databases">
        <title>Complete genome sequence of a deep-branching marine Gamma Proteobacterium Woeseia oceani type strain XK5.</title>
        <authorList>
            <person name="Mu D."/>
            <person name="Du Z."/>
        </authorList>
    </citation>
    <scope>NUCLEOTIDE SEQUENCE [LARGE SCALE GENOMIC DNA]</scope>
    <source>
        <strain evidence="3 4">XK5</strain>
    </source>
</reference>
<keyword evidence="3" id="KW-0378">Hydrolase</keyword>
<keyword evidence="4" id="KW-1185">Reference proteome</keyword>
<proteinExistence type="inferred from homology"/>
<feature type="domain" description="Amidohydrolase-related" evidence="2">
    <location>
        <begin position="3"/>
        <end position="273"/>
    </location>
</feature>
<comment type="similarity">
    <text evidence="1">Belongs to the metallo-dependent hydrolases superfamily.</text>
</comment>
<dbReference type="InterPro" id="IPR052350">
    <property type="entry name" value="Metallo-dep_Lactonases"/>
</dbReference>
<name>A0A193LDL7_9GAMM</name>
<evidence type="ECO:0000256" key="1">
    <source>
        <dbReference type="ARBA" id="ARBA00038310"/>
    </source>
</evidence>
<dbReference type="EMBL" id="CP016268">
    <property type="protein sequence ID" value="ANO50573.1"/>
    <property type="molecule type" value="Genomic_DNA"/>
</dbReference>
<dbReference type="PANTHER" id="PTHR43569:SF2">
    <property type="entry name" value="AMIDOHYDROLASE-RELATED DOMAIN-CONTAINING PROTEIN"/>
    <property type="match status" value="1"/>
</dbReference>
<dbReference type="InterPro" id="IPR032466">
    <property type="entry name" value="Metal_Hydrolase"/>
</dbReference>
<dbReference type="InterPro" id="IPR006680">
    <property type="entry name" value="Amidohydro-rel"/>
</dbReference>
<dbReference type="AlphaFoldDB" id="A0A193LDL7"/>
<organism evidence="3 4">
    <name type="scientific">Woeseia oceani</name>
    <dbReference type="NCBI Taxonomy" id="1548547"/>
    <lineage>
        <taxon>Bacteria</taxon>
        <taxon>Pseudomonadati</taxon>
        <taxon>Pseudomonadota</taxon>
        <taxon>Gammaproteobacteria</taxon>
        <taxon>Woeseiales</taxon>
        <taxon>Woeseiaceae</taxon>
        <taxon>Woeseia</taxon>
    </lineage>
</organism>
<dbReference type="KEGG" id="woc:BA177_04495"/>
<accession>A0A193LDL7</accession>
<dbReference type="SUPFAM" id="SSF51556">
    <property type="entry name" value="Metallo-dependent hydrolases"/>
    <property type="match status" value="1"/>
</dbReference>
<dbReference type="GO" id="GO:0016787">
    <property type="term" value="F:hydrolase activity"/>
    <property type="evidence" value="ECO:0007669"/>
    <property type="project" value="UniProtKB-KW"/>
</dbReference>
<sequence>MKIDSHQHFWNFDPVRDAWIDDSMQVLRSNFLPDDVLPDMQRHGFAGSIAVQADESMDETKWLLSLAAEYPWIRKVVGWVDLKSTQIDAKLDALADYSALAGFRQILQSREPDYIDDPAFRRGIAALGKQNYTYDLLVYPKHLTAARALVADFPTQIFIVDHLGKPEIKEGRIERWALEMYELAKHDNVYCKLSGLVTEANWLTWQEQDLTPYIEVALEAFGPKRLMFGSDWPVCRLAASWDQVVSVTERAIQGLSDAEVALVMGGTASAAYGVF</sequence>